<keyword evidence="3" id="KW-1185">Reference proteome</keyword>
<dbReference type="SUPFAM" id="SSF81901">
    <property type="entry name" value="HCP-like"/>
    <property type="match status" value="1"/>
</dbReference>
<dbReference type="PANTHER" id="PTHR11102">
    <property type="entry name" value="SEL-1-LIKE PROTEIN"/>
    <property type="match status" value="1"/>
</dbReference>
<evidence type="ECO:0000313" key="2">
    <source>
        <dbReference type="EMBL" id="RDV01063.1"/>
    </source>
</evidence>
<dbReference type="InterPro" id="IPR011990">
    <property type="entry name" value="TPR-like_helical_dom_sf"/>
</dbReference>
<gene>
    <name evidence="2" type="ORF">DXH78_17625</name>
</gene>
<dbReference type="OrthoDB" id="9796900at2"/>
<evidence type="ECO:0000256" key="1">
    <source>
        <dbReference type="SAM" id="SignalP"/>
    </source>
</evidence>
<evidence type="ECO:0000313" key="3">
    <source>
        <dbReference type="Proteomes" id="UP000263993"/>
    </source>
</evidence>
<dbReference type="Proteomes" id="UP000263993">
    <property type="component" value="Unassembled WGS sequence"/>
</dbReference>
<protein>
    <submittedName>
        <fullName evidence="2">Sel1 repeat family protein</fullName>
    </submittedName>
</protein>
<name>A0A371B0R1_9BRAD</name>
<feature type="chain" id="PRO_5016622679" evidence="1">
    <location>
        <begin position="29"/>
        <end position="279"/>
    </location>
</feature>
<dbReference type="Pfam" id="PF08238">
    <property type="entry name" value="Sel1"/>
    <property type="match status" value="4"/>
</dbReference>
<sequence length="279" mass="30728">MPTADAYLRLATLGAGLTLLVMAGPALALDGSKSDDMVAGGPPVLKSMDEAFRSGARWLKNGDKEKALVSLEYAAERGHAAAQWKLGRMYQAGDGVTQDDLKAFQYFRSVAANHADDNPDGPQSRFVASAFVALGHYYLEGIPNTKVKAEPERARQMFDYAASYFRDAEAQYYLARLYLNGTGAPHDPRTAARWFGLAAQKGQCQAQAMLGAMLFAGDHVPRQAARGLMWLTLARDACRSSADETWVAQLYDGAYQQSIEDERALALVYLKRWMETRRE</sequence>
<dbReference type="InterPro" id="IPR006597">
    <property type="entry name" value="Sel1-like"/>
</dbReference>
<accession>A0A371B0R1</accession>
<keyword evidence="1" id="KW-0732">Signal</keyword>
<dbReference type="PANTHER" id="PTHR11102:SF160">
    <property type="entry name" value="ERAD-ASSOCIATED E3 UBIQUITIN-PROTEIN LIGASE COMPONENT HRD3"/>
    <property type="match status" value="1"/>
</dbReference>
<dbReference type="RefSeq" id="WP_115518581.1">
    <property type="nucleotide sequence ID" value="NZ_QRGO01000003.1"/>
</dbReference>
<dbReference type="InterPro" id="IPR050767">
    <property type="entry name" value="Sel1_AlgK"/>
</dbReference>
<dbReference type="EMBL" id="QRGO01000003">
    <property type="protein sequence ID" value="RDV01063.1"/>
    <property type="molecule type" value="Genomic_DNA"/>
</dbReference>
<reference evidence="3" key="1">
    <citation type="submission" date="2018-08" db="EMBL/GenBank/DDBJ databases">
        <authorList>
            <person name="Kim S.-J."/>
            <person name="Jung G.-Y."/>
        </authorList>
    </citation>
    <scope>NUCLEOTIDE SEQUENCE [LARGE SCALE GENOMIC DNA]</scope>
    <source>
        <strain evidence="3">GY_H</strain>
    </source>
</reference>
<feature type="signal peptide" evidence="1">
    <location>
        <begin position="1"/>
        <end position="28"/>
    </location>
</feature>
<organism evidence="2 3">
    <name type="scientific">Undibacter mobilis</name>
    <dbReference type="NCBI Taxonomy" id="2292256"/>
    <lineage>
        <taxon>Bacteria</taxon>
        <taxon>Pseudomonadati</taxon>
        <taxon>Pseudomonadota</taxon>
        <taxon>Alphaproteobacteria</taxon>
        <taxon>Hyphomicrobiales</taxon>
        <taxon>Nitrobacteraceae</taxon>
        <taxon>Undibacter</taxon>
    </lineage>
</organism>
<proteinExistence type="predicted"/>
<dbReference type="AlphaFoldDB" id="A0A371B0R1"/>
<comment type="caution">
    <text evidence="2">The sequence shown here is derived from an EMBL/GenBank/DDBJ whole genome shotgun (WGS) entry which is preliminary data.</text>
</comment>
<dbReference type="SMART" id="SM00671">
    <property type="entry name" value="SEL1"/>
    <property type="match status" value="4"/>
</dbReference>
<dbReference type="Gene3D" id="1.25.40.10">
    <property type="entry name" value="Tetratricopeptide repeat domain"/>
    <property type="match status" value="2"/>
</dbReference>